<reference evidence="1" key="1">
    <citation type="submission" date="2023-04" db="EMBL/GenBank/DDBJ databases">
        <title>Draft Genome sequencing of Naganishia species isolated from polar environments using Oxford Nanopore Technology.</title>
        <authorList>
            <person name="Leo P."/>
            <person name="Venkateswaran K."/>
        </authorList>
    </citation>
    <scope>NUCLEOTIDE SEQUENCE</scope>
    <source>
        <strain evidence="1">DBVPG 5303</strain>
    </source>
</reference>
<name>A0ACC2XW51_9TREE</name>
<dbReference type="EMBL" id="JASBWV010000004">
    <property type="protein sequence ID" value="KAJ9126887.1"/>
    <property type="molecule type" value="Genomic_DNA"/>
</dbReference>
<keyword evidence="2" id="KW-1185">Reference proteome</keyword>
<evidence type="ECO:0000313" key="1">
    <source>
        <dbReference type="EMBL" id="KAJ9126887.1"/>
    </source>
</evidence>
<sequence length="784" mass="83631">MSSPPPSVFYPCQHHRHSIRTSQNPRHPSFPSSTSGEGITPRPLLEVQLIPFPCARSVKNQAFGEEDDEEEDLGDDEKEKKQDERQQTAGTLLLGSQPDLSAYQHHHHHLTPTHDHRRIASKPVIISSQEPSSSTAGPTACAAATSAAGTKTLFSTHSPIRKRGRIPSFALARLPPLPADTPSPPPPTTASPAGEAIVMRPTKTMMATTLVSTSAILQSLTSSSSSSIPAIAPSTNKNAHWSTKVQERTPTAAELTATSPVFPAAAATTSSVCSVSPTPTGNTPASRKKKRHEPPVMPITMVPLKQDSNADAPGTERHHHHGRSFSFSSTRSSLLSYSTKKDNNATESAVNTSTDRGFGAVVNGKGQGKGQGRGITVIRPRKSFDRLSRALVAGMVKGISLTFRSSRNDGEHDGGASAGDRDEADSSRSGVIRKPEEGEKGDEDELVDWAAFLKSGGGIGDEDEKGRVSATTTTIMVTDRASSEHRRTTTAGNHSSSSSSPSEVKQTHTIPRRKSRLLMVATGASTTKMAFGHAFSSRIGSRRGASIAVEESLARTPAAVIPVPTSRRRRKFSEASWGDSPMAMEQTNQYRSTGDRYEQGSKNVIGENCMMATHLPSGGRPARHDRHPLHLLKHGIAWGAMKRATATASASATSNSVQPRTISRPYPFLYHHQQVPSLCDTSRLSEQSTTTGTTTTPSHPSSSMSISYEGVTTPTSGGIGRAVFVDDAKDEGEGERETARLETLARLEGRISGDVVVSGREEQPSDCKGGWVLGLAFAKQVGAV</sequence>
<gene>
    <name evidence="1" type="ORF">QFC24_001923</name>
</gene>
<dbReference type="Proteomes" id="UP001234202">
    <property type="component" value="Unassembled WGS sequence"/>
</dbReference>
<accession>A0ACC2XW51</accession>
<proteinExistence type="predicted"/>
<evidence type="ECO:0000313" key="2">
    <source>
        <dbReference type="Proteomes" id="UP001234202"/>
    </source>
</evidence>
<protein>
    <submittedName>
        <fullName evidence="1">Uncharacterized protein</fullName>
    </submittedName>
</protein>
<comment type="caution">
    <text evidence="1">The sequence shown here is derived from an EMBL/GenBank/DDBJ whole genome shotgun (WGS) entry which is preliminary data.</text>
</comment>
<organism evidence="1 2">
    <name type="scientific">Naganishia onofrii</name>
    <dbReference type="NCBI Taxonomy" id="1851511"/>
    <lineage>
        <taxon>Eukaryota</taxon>
        <taxon>Fungi</taxon>
        <taxon>Dikarya</taxon>
        <taxon>Basidiomycota</taxon>
        <taxon>Agaricomycotina</taxon>
        <taxon>Tremellomycetes</taxon>
        <taxon>Filobasidiales</taxon>
        <taxon>Filobasidiaceae</taxon>
        <taxon>Naganishia</taxon>
    </lineage>
</organism>